<dbReference type="AlphaFoldDB" id="A0A8C3UYF7"/>
<evidence type="ECO:0000256" key="3">
    <source>
        <dbReference type="SAM" id="Coils"/>
    </source>
</evidence>
<dbReference type="GO" id="GO:0030280">
    <property type="term" value="F:structural constituent of skin epidermis"/>
    <property type="evidence" value="ECO:0007669"/>
    <property type="project" value="TreeGrafter"/>
</dbReference>
<protein>
    <recommendedName>
        <fullName evidence="5">IF rod domain-containing protein</fullName>
    </recommendedName>
</protein>
<reference evidence="6" key="3">
    <citation type="submission" date="2025-09" db="UniProtKB">
        <authorList>
            <consortium name="Ensembl"/>
        </authorList>
    </citation>
    <scope>IDENTIFICATION</scope>
</reference>
<dbReference type="FunFam" id="1.20.5.170:FF:000004">
    <property type="entry name" value="Keratin, type II cytoskeletal 5"/>
    <property type="match status" value="1"/>
</dbReference>
<evidence type="ECO:0000259" key="5">
    <source>
        <dbReference type="PROSITE" id="PS51842"/>
    </source>
</evidence>
<accession>A0A8C3UYF7</accession>
<proteinExistence type="predicted"/>
<dbReference type="InterPro" id="IPR039008">
    <property type="entry name" value="IF_rod_dom"/>
</dbReference>
<keyword evidence="7" id="KW-1185">Reference proteome</keyword>
<dbReference type="PROSITE" id="PS51842">
    <property type="entry name" value="IF_ROD_2"/>
    <property type="match status" value="1"/>
</dbReference>
<evidence type="ECO:0000313" key="7">
    <source>
        <dbReference type="Proteomes" id="UP000694563"/>
    </source>
</evidence>
<dbReference type="Proteomes" id="UP000694563">
    <property type="component" value="Chromosome 31"/>
</dbReference>
<organism evidence="6 7">
    <name type="scientific">Catharus ustulatus</name>
    <name type="common">Russet-backed thrush</name>
    <name type="synonym">Hylocichla ustulatus</name>
    <dbReference type="NCBI Taxonomy" id="91951"/>
    <lineage>
        <taxon>Eukaryota</taxon>
        <taxon>Metazoa</taxon>
        <taxon>Chordata</taxon>
        <taxon>Craniata</taxon>
        <taxon>Vertebrata</taxon>
        <taxon>Euteleostomi</taxon>
        <taxon>Archelosauria</taxon>
        <taxon>Archosauria</taxon>
        <taxon>Dinosauria</taxon>
        <taxon>Saurischia</taxon>
        <taxon>Theropoda</taxon>
        <taxon>Coelurosauria</taxon>
        <taxon>Aves</taxon>
        <taxon>Neognathae</taxon>
        <taxon>Neoaves</taxon>
        <taxon>Telluraves</taxon>
        <taxon>Australaves</taxon>
        <taxon>Passeriformes</taxon>
        <taxon>Turdidae</taxon>
        <taxon>Catharus</taxon>
    </lineage>
</organism>
<reference evidence="6" key="2">
    <citation type="submission" date="2025-08" db="UniProtKB">
        <authorList>
            <consortium name="Ensembl"/>
        </authorList>
    </citation>
    <scope>IDENTIFICATION</scope>
</reference>
<evidence type="ECO:0000256" key="2">
    <source>
        <dbReference type="ARBA" id="ARBA00023054"/>
    </source>
</evidence>
<evidence type="ECO:0000256" key="1">
    <source>
        <dbReference type="ARBA" id="ARBA00022754"/>
    </source>
</evidence>
<dbReference type="PANTHER" id="PTHR45616:SF39">
    <property type="entry name" value="KERATIN, TYPE II CYTOSKELETAL 6A-RELATED"/>
    <property type="match status" value="1"/>
</dbReference>
<evidence type="ECO:0000313" key="6">
    <source>
        <dbReference type="Ensembl" id="ENSCUSP00005020388.1"/>
    </source>
</evidence>
<dbReference type="Gene3D" id="1.20.5.170">
    <property type="match status" value="1"/>
</dbReference>
<dbReference type="SUPFAM" id="SSF64593">
    <property type="entry name" value="Intermediate filament protein, coiled coil region"/>
    <property type="match status" value="1"/>
</dbReference>
<evidence type="ECO:0000256" key="4">
    <source>
        <dbReference type="SAM" id="MobiDB-lite"/>
    </source>
</evidence>
<feature type="coiled-coil region" evidence="3">
    <location>
        <begin position="46"/>
        <end position="80"/>
    </location>
</feature>
<reference evidence="6" key="1">
    <citation type="submission" date="2020-10" db="EMBL/GenBank/DDBJ databases">
        <title>Catharus ustulatus (Swainson's thrush) genome, bCatUst1, primary haplotype v2.</title>
        <authorList>
            <person name="Delmore K."/>
            <person name="Vafadar M."/>
            <person name="Formenti G."/>
            <person name="Chow W."/>
            <person name="Pelan S."/>
            <person name="Howe K."/>
            <person name="Rhie A."/>
            <person name="Mountcastle J."/>
            <person name="Haase B."/>
            <person name="Fedrigo O."/>
            <person name="Jarvis E.D."/>
        </authorList>
    </citation>
    <scope>NUCLEOTIDE SEQUENCE [LARGE SCALE GENOMIC DNA]</scope>
</reference>
<sequence length="149" mass="17130">QYQDLQNMWVNQREQQDMLTFPLFPLQNSSLQDSIKDAEHRGSSAVRDGQEKLQELENALQQAKEDLSQLVHDYQELLNTKLGLDVEIAMYRSLLEEEENRWGQNPPWVKHPDKASVRGSISPGSQKLGLERCLEAMEAHGCQQKQLLS</sequence>
<dbReference type="GO" id="GO:0045095">
    <property type="term" value="C:keratin filament"/>
    <property type="evidence" value="ECO:0007669"/>
    <property type="project" value="TreeGrafter"/>
</dbReference>
<dbReference type="Ensembl" id="ENSCUST00005021141.1">
    <property type="protein sequence ID" value="ENSCUSP00005020388.1"/>
    <property type="gene ID" value="ENSCUSG00005013021.1"/>
</dbReference>
<name>A0A8C3UYF7_CATUS</name>
<dbReference type="PANTHER" id="PTHR45616">
    <property type="entry name" value="GATA-TYPE DOMAIN-CONTAINING PROTEIN"/>
    <property type="match status" value="1"/>
</dbReference>
<dbReference type="GO" id="GO:0045109">
    <property type="term" value="P:intermediate filament organization"/>
    <property type="evidence" value="ECO:0007669"/>
    <property type="project" value="TreeGrafter"/>
</dbReference>
<dbReference type="GO" id="GO:0005615">
    <property type="term" value="C:extracellular space"/>
    <property type="evidence" value="ECO:0007669"/>
    <property type="project" value="TreeGrafter"/>
</dbReference>
<feature type="region of interest" description="Disordered" evidence="4">
    <location>
        <begin position="103"/>
        <end position="123"/>
    </location>
</feature>
<feature type="domain" description="IF rod" evidence="5">
    <location>
        <begin position="1"/>
        <end position="102"/>
    </location>
</feature>
<dbReference type="Pfam" id="PF00038">
    <property type="entry name" value="Filament"/>
    <property type="match status" value="1"/>
</dbReference>
<keyword evidence="1" id="KW-0403">Intermediate filament</keyword>
<keyword evidence="2 3" id="KW-0175">Coiled coil</keyword>
<dbReference type="GO" id="GO:0031424">
    <property type="term" value="P:keratinization"/>
    <property type="evidence" value="ECO:0007669"/>
    <property type="project" value="TreeGrafter"/>
</dbReference>